<protein>
    <submittedName>
        <fullName evidence="10">ABC transporter permease</fullName>
    </submittedName>
</protein>
<evidence type="ECO:0000256" key="4">
    <source>
        <dbReference type="ARBA" id="ARBA00022989"/>
    </source>
</evidence>
<dbReference type="Pfam" id="PF02687">
    <property type="entry name" value="FtsX"/>
    <property type="match status" value="1"/>
</dbReference>
<reference evidence="11" key="1">
    <citation type="journal article" date="2019" name="Int. J. Syst. Evol. Microbiol.">
        <title>The Global Catalogue of Microorganisms (GCM) 10K type strain sequencing project: providing services to taxonomists for standard genome sequencing and annotation.</title>
        <authorList>
            <consortium name="The Broad Institute Genomics Platform"/>
            <consortium name="The Broad Institute Genome Sequencing Center for Infectious Disease"/>
            <person name="Wu L."/>
            <person name="Ma J."/>
        </authorList>
    </citation>
    <scope>NUCLEOTIDE SEQUENCE [LARGE SCALE GENOMIC DNA]</scope>
    <source>
        <strain evidence="11">KCTC 42211</strain>
    </source>
</reference>
<keyword evidence="4 7" id="KW-1133">Transmembrane helix</keyword>
<feature type="domain" description="ABC3 transporter permease C-terminal" evidence="8">
    <location>
        <begin position="302"/>
        <end position="415"/>
    </location>
</feature>
<feature type="transmembrane region" description="Helical" evidence="7">
    <location>
        <begin position="295"/>
        <end position="324"/>
    </location>
</feature>
<evidence type="ECO:0000259" key="9">
    <source>
        <dbReference type="Pfam" id="PF12704"/>
    </source>
</evidence>
<keyword evidence="3 7" id="KW-0812">Transmembrane</keyword>
<dbReference type="EMBL" id="JBHRYF010000008">
    <property type="protein sequence ID" value="MFC3660453.1"/>
    <property type="molecule type" value="Genomic_DNA"/>
</dbReference>
<evidence type="ECO:0000313" key="11">
    <source>
        <dbReference type="Proteomes" id="UP001595724"/>
    </source>
</evidence>
<evidence type="ECO:0000256" key="6">
    <source>
        <dbReference type="ARBA" id="ARBA00038076"/>
    </source>
</evidence>
<comment type="subcellular location">
    <subcellularLocation>
        <location evidence="1">Cell membrane</location>
        <topology evidence="1">Multi-pass membrane protein</topology>
    </subcellularLocation>
</comment>
<dbReference type="InterPro" id="IPR050250">
    <property type="entry name" value="Macrolide_Exporter_MacB"/>
</dbReference>
<comment type="caution">
    <text evidence="10">The sequence shown here is derived from an EMBL/GenBank/DDBJ whole genome shotgun (WGS) entry which is preliminary data.</text>
</comment>
<gene>
    <name evidence="10" type="ORF">ACFOM9_10285</name>
</gene>
<organism evidence="10 11">
    <name type="scientific">Luteimonas notoginsengisoli</name>
    <dbReference type="NCBI Taxonomy" id="1578200"/>
    <lineage>
        <taxon>Bacteria</taxon>
        <taxon>Pseudomonadati</taxon>
        <taxon>Pseudomonadota</taxon>
        <taxon>Gammaproteobacteria</taxon>
        <taxon>Lysobacterales</taxon>
        <taxon>Lysobacteraceae</taxon>
        <taxon>Luteimonas</taxon>
    </lineage>
</organism>
<feature type="transmembrane region" description="Helical" evidence="7">
    <location>
        <begin position="382"/>
        <end position="405"/>
    </location>
</feature>
<dbReference type="PANTHER" id="PTHR30572:SF4">
    <property type="entry name" value="ABC TRANSPORTER PERMEASE YTRF"/>
    <property type="match status" value="1"/>
</dbReference>
<name>A0ABV7UVD1_9GAMM</name>
<evidence type="ECO:0000256" key="1">
    <source>
        <dbReference type="ARBA" id="ARBA00004651"/>
    </source>
</evidence>
<comment type="similarity">
    <text evidence="6">Belongs to the ABC-4 integral membrane protein family.</text>
</comment>
<feature type="transmembrane region" description="Helical" evidence="7">
    <location>
        <begin position="351"/>
        <end position="376"/>
    </location>
</feature>
<dbReference type="Pfam" id="PF12704">
    <property type="entry name" value="MacB_PCD"/>
    <property type="match status" value="1"/>
</dbReference>
<dbReference type="Proteomes" id="UP001595724">
    <property type="component" value="Unassembled WGS sequence"/>
</dbReference>
<sequence length="422" mass="45530">MTRLLAVLPPVWREAVEELWRRRLRTGLTLLGLVFGVGAIVAMQAVGEGSRREALRLVESLGLHNLIAQARTQDEDARRETRERSLGLSLADARAALAVVPGAERYAAEKAVKTYAIFSDHGRSDAQASGVSPDYFALSSLRIANGRALTQADDDALAAVAVLGHQAATDLFPDSNGPGGSDPVGQLVKVNHVWVEVVGVLADRDLGKDQFEGVQLGLESNRVYLPLASALARFRFQPQDDQLDRFWLRIDDPARLAAGAGVLGAVLEQRHGGEADYELVVPQQLFRQHQQTQRIFQVVMGAIAVISLVVGGIGIMNIMLANVLERRREIGLLRALGARRRDVIAQFLREASVICISGALLGLLFGTALAYAIAAFAGWQVAWAPVPILLSTTVCALVGLAFGVYPARQAARLDPIAALRHE</sequence>
<keyword evidence="5 7" id="KW-0472">Membrane</keyword>
<evidence type="ECO:0000259" key="8">
    <source>
        <dbReference type="Pfam" id="PF02687"/>
    </source>
</evidence>
<feature type="transmembrane region" description="Helical" evidence="7">
    <location>
        <begin position="28"/>
        <end position="47"/>
    </location>
</feature>
<dbReference type="PANTHER" id="PTHR30572">
    <property type="entry name" value="MEMBRANE COMPONENT OF TRANSPORTER-RELATED"/>
    <property type="match status" value="1"/>
</dbReference>
<evidence type="ECO:0000256" key="5">
    <source>
        <dbReference type="ARBA" id="ARBA00023136"/>
    </source>
</evidence>
<dbReference type="RefSeq" id="WP_386709913.1">
    <property type="nucleotide sequence ID" value="NZ_JBHRYF010000008.1"/>
</dbReference>
<keyword evidence="11" id="KW-1185">Reference proteome</keyword>
<evidence type="ECO:0000256" key="3">
    <source>
        <dbReference type="ARBA" id="ARBA00022692"/>
    </source>
</evidence>
<proteinExistence type="inferred from homology"/>
<feature type="domain" description="MacB-like periplasmic core" evidence="9">
    <location>
        <begin position="26"/>
        <end position="258"/>
    </location>
</feature>
<dbReference type="InterPro" id="IPR025857">
    <property type="entry name" value="MacB_PCD"/>
</dbReference>
<accession>A0ABV7UVD1</accession>
<dbReference type="InterPro" id="IPR003838">
    <property type="entry name" value="ABC3_permease_C"/>
</dbReference>
<evidence type="ECO:0000256" key="7">
    <source>
        <dbReference type="SAM" id="Phobius"/>
    </source>
</evidence>
<evidence type="ECO:0000256" key="2">
    <source>
        <dbReference type="ARBA" id="ARBA00022475"/>
    </source>
</evidence>
<keyword evidence="2" id="KW-1003">Cell membrane</keyword>
<evidence type="ECO:0000313" key="10">
    <source>
        <dbReference type="EMBL" id="MFC3660453.1"/>
    </source>
</evidence>